<gene>
    <name evidence="1" type="ordered locus">KLTH0H09746g</name>
</gene>
<dbReference type="AlphaFoldDB" id="C5E326"/>
<evidence type="ECO:0000313" key="1">
    <source>
        <dbReference type="EMBL" id="CAR30437.1"/>
    </source>
</evidence>
<reference evidence="1 2" key="1">
    <citation type="journal article" date="2009" name="Genome Res.">
        <title>Comparative genomics of protoploid Saccharomycetaceae.</title>
        <authorList>
            <consortium name="The Genolevures Consortium"/>
            <person name="Souciet J.-L."/>
            <person name="Dujon B."/>
            <person name="Gaillardin C."/>
            <person name="Johnston M."/>
            <person name="Baret P.V."/>
            <person name="Cliften P."/>
            <person name="Sherman D.J."/>
            <person name="Weissenbach J."/>
            <person name="Westhof E."/>
            <person name="Wincker P."/>
            <person name="Jubin C."/>
            <person name="Poulain J."/>
            <person name="Barbe V."/>
            <person name="Segurens B."/>
            <person name="Artiguenave F."/>
            <person name="Anthouard V."/>
            <person name="Vacherie B."/>
            <person name="Val M.-E."/>
            <person name="Fulton R.S."/>
            <person name="Minx P."/>
            <person name="Wilson R."/>
            <person name="Durrens P."/>
            <person name="Jean G."/>
            <person name="Marck C."/>
            <person name="Martin T."/>
            <person name="Nikolski M."/>
            <person name="Rolland T."/>
            <person name="Seret M.-L."/>
            <person name="Casaregola S."/>
            <person name="Despons L."/>
            <person name="Fairhead C."/>
            <person name="Fischer G."/>
            <person name="Lafontaine I."/>
            <person name="Leh V."/>
            <person name="Lemaire M."/>
            <person name="de Montigny J."/>
            <person name="Neuveglise C."/>
            <person name="Thierry A."/>
            <person name="Blanc-Lenfle I."/>
            <person name="Bleykasten C."/>
            <person name="Diffels J."/>
            <person name="Fritsch E."/>
            <person name="Frangeul L."/>
            <person name="Goeffon A."/>
            <person name="Jauniaux N."/>
            <person name="Kachouri-Lafond R."/>
            <person name="Payen C."/>
            <person name="Potier S."/>
            <person name="Pribylova L."/>
            <person name="Ozanne C."/>
            <person name="Richard G.-F."/>
            <person name="Sacerdot C."/>
            <person name="Straub M.-L."/>
            <person name="Talla E."/>
        </authorList>
    </citation>
    <scope>NUCLEOTIDE SEQUENCE [LARGE SCALE GENOMIC DNA]</scope>
    <source>
        <strain evidence="2">ATCC 56472 / CBS 6340 / NRRL Y-8284</strain>
    </source>
</reference>
<keyword evidence="2" id="KW-1185">Reference proteome</keyword>
<dbReference type="Proteomes" id="UP000002036">
    <property type="component" value="Chromosome H"/>
</dbReference>
<protein>
    <submittedName>
        <fullName evidence="1">KLTH0H09746p</fullName>
    </submittedName>
</protein>
<accession>C5E326</accession>
<dbReference type="KEGG" id="lth:KLTH0H09746g"/>
<dbReference type="OMA" id="GKYWYAL"/>
<sequence>MDTLLANIDSGPELLEHSSELQDCSRNLGLEEFASFSKMCRLYHELRETAYGEEMNKLAVAFANVLLKQQGFRAQALAQNAELAEDVQMRLERDSVSSEGFKVEWEVPLWRVLFLLAHGHADGSRSFEVFSRDLVPNKFQHLAEKLAENEQQSSKLPLVFEELGKYWYALCYNYGSFVVTHGAHFWSSLESFTASLRANDGRLLGDYASALLQLCSPLLLFPENNLLATFDMVLNLTLILKHGIIAWSGKVSEELYSSPQDYKIPQILHVIFVFVAKSPHAVRKRIQPCFSGEEGCGVNLRKQVLDLQCSKITCSETRETLDRILSALGLTVSANDDGELEVIHVVQSQPPSARDSTETVYDQRYSQSSSRLSDLSSSGTTLHNSLDGDYDDLWSEEDKIAEADRIMAVIRRLDELGIIKPKFPGQ</sequence>
<proteinExistence type="predicted"/>
<organism evidence="1 2">
    <name type="scientific">Lachancea thermotolerans (strain ATCC 56472 / CBS 6340 / NRRL Y-8284)</name>
    <name type="common">Yeast</name>
    <name type="synonym">Kluyveromyces thermotolerans</name>
    <dbReference type="NCBI Taxonomy" id="559295"/>
    <lineage>
        <taxon>Eukaryota</taxon>
        <taxon>Fungi</taxon>
        <taxon>Dikarya</taxon>
        <taxon>Ascomycota</taxon>
        <taxon>Saccharomycotina</taxon>
        <taxon>Saccharomycetes</taxon>
        <taxon>Saccharomycetales</taxon>
        <taxon>Saccharomycetaceae</taxon>
        <taxon>Lachancea</taxon>
    </lineage>
</organism>
<evidence type="ECO:0000313" key="2">
    <source>
        <dbReference type="Proteomes" id="UP000002036"/>
    </source>
</evidence>
<name>C5E326_LACTC</name>
<dbReference type="RefSeq" id="XP_002556299.1">
    <property type="nucleotide sequence ID" value="XM_002556253.1"/>
</dbReference>
<dbReference type="GeneID" id="8294624"/>
<dbReference type="EMBL" id="CU928180">
    <property type="protein sequence ID" value="CAR30437.1"/>
    <property type="molecule type" value="Genomic_DNA"/>
</dbReference>
<dbReference type="OrthoDB" id="4035180at2759"/>
<dbReference type="InParanoid" id="C5E326"/>
<dbReference type="eggNOG" id="ENOG502ST2Q">
    <property type="taxonomic scope" value="Eukaryota"/>
</dbReference>
<dbReference type="HOGENOM" id="CLU_644161_0_0_1"/>